<evidence type="ECO:0000256" key="1">
    <source>
        <dbReference type="ARBA" id="ARBA00004442"/>
    </source>
</evidence>
<dbReference type="SUPFAM" id="SSF49464">
    <property type="entry name" value="Carboxypeptidase regulatory domain-like"/>
    <property type="match status" value="1"/>
</dbReference>
<dbReference type="InterPro" id="IPR041700">
    <property type="entry name" value="OMP_b-brl_3"/>
</dbReference>
<feature type="domain" description="Outer membrane protein beta-barrel" evidence="5">
    <location>
        <begin position="367"/>
        <end position="765"/>
    </location>
</feature>
<evidence type="ECO:0000259" key="4">
    <source>
        <dbReference type="Pfam" id="PF07715"/>
    </source>
</evidence>
<keyword evidence="7" id="KW-1185">Reference proteome</keyword>
<dbReference type="GO" id="GO:0009279">
    <property type="term" value="C:cell outer membrane"/>
    <property type="evidence" value="ECO:0007669"/>
    <property type="project" value="UniProtKB-SubCell"/>
</dbReference>
<dbReference type="SUPFAM" id="SSF56935">
    <property type="entry name" value="Porins"/>
    <property type="match status" value="1"/>
</dbReference>
<evidence type="ECO:0000313" key="6">
    <source>
        <dbReference type="EMBL" id="SFN50630.1"/>
    </source>
</evidence>
<name>A0A1I4ZKZ2_CHROL</name>
<comment type="subcellular location">
    <subcellularLocation>
        <location evidence="1">Cell outer membrane</location>
    </subcellularLocation>
</comment>
<reference evidence="7" key="1">
    <citation type="submission" date="2016-10" db="EMBL/GenBank/DDBJ databases">
        <authorList>
            <person name="Varghese N."/>
            <person name="Submissions S."/>
        </authorList>
    </citation>
    <scope>NUCLEOTIDE SEQUENCE [LARGE SCALE GENOMIC DNA]</scope>
    <source>
        <strain evidence="7">DSM 25575</strain>
    </source>
</reference>
<organism evidence="6 7">
    <name type="scientific">Chryseobacterium oleae</name>
    <dbReference type="NCBI Taxonomy" id="491207"/>
    <lineage>
        <taxon>Bacteria</taxon>
        <taxon>Pseudomonadati</taxon>
        <taxon>Bacteroidota</taxon>
        <taxon>Flavobacteriia</taxon>
        <taxon>Flavobacteriales</taxon>
        <taxon>Weeksellaceae</taxon>
        <taxon>Chryseobacterium group</taxon>
        <taxon>Chryseobacterium</taxon>
    </lineage>
</organism>
<dbReference type="Pfam" id="PF07715">
    <property type="entry name" value="Plug"/>
    <property type="match status" value="1"/>
</dbReference>
<accession>A0A1I4ZKZ2</accession>
<sequence>MKIRLWLFLPLLFIFCFGNGQEIIKGKVLDSETKAPVFKAEISLLNTSDLRIIQKVLTDSLGVFQLNNRADNSYIVIQKDGYEMKELDKAGDFSLIELKPTVGNISEVVIRSAARNIKLSDGNIVMSVSGNRDFKTSANLLEVLRRTPGVSIDQEGGVFIGGRITPAIFIDGKPVTMSSQELQSYLRSLPPEMVESLEVNANPSSKYDAEFKGIIDIRLKRNGNLGWKGNYNGNTYANKFSYRENALNLSYNTEKTAYSLQANYNNGISTYRYNALQKLANTNVMRTNTYQEDEGTVYGIQTGADFRMNDKNRLGINLRGNFRKSDRFRLGSLYTTNRDESQLIFNTQSENPTEYSQENYGITADYTFHNKGFKLSFLGNYLSVTNKQNDDFINRDQPTAQLLSYWKSDLLNKIDIQTVQIDASQKIGNADLEAGMKYSRSDTDNNIRYDTLSVNNRFVFDPERSNMFSYKEKIWAGYVSYRQKFGKLQVNVGLRFENTQSISDAVTRDSIVSRNYLEWLPSFSTSYAFNKSNELSLSYSRKMTRPVFSQLNPFRVYFSPLNYWIGNPYLQPSFTSQIKLTYRYKNWVTSFTAGKEKDVMTRYPLYNPKTNVLEYLGTNLPYRKFASIETSFPVKLTKWWNITTQIAGYYNDEFRPYLDEVFALKVYNYELRVNQVFSLPKGYTVNLFANYESKTGNSLYIIKPRYTVDLSLQKSWFNNTLNTKISYNNIFDSYDQSLEFRHKQIMDNRLTHWWDSSRLILSVGYSFGSSKYQTKEIQKTEEENRAR</sequence>
<dbReference type="AlphaFoldDB" id="A0A1I4ZKZ2"/>
<evidence type="ECO:0000259" key="5">
    <source>
        <dbReference type="Pfam" id="PF14905"/>
    </source>
</evidence>
<dbReference type="RefSeq" id="WP_228430844.1">
    <property type="nucleotide sequence ID" value="NZ_FOVD01000004.1"/>
</dbReference>
<dbReference type="InterPro" id="IPR036942">
    <property type="entry name" value="Beta-barrel_TonB_sf"/>
</dbReference>
<dbReference type="Gene3D" id="2.60.40.1120">
    <property type="entry name" value="Carboxypeptidase-like, regulatory domain"/>
    <property type="match status" value="1"/>
</dbReference>
<keyword evidence="6" id="KW-0675">Receptor</keyword>
<dbReference type="InterPro" id="IPR037066">
    <property type="entry name" value="Plug_dom_sf"/>
</dbReference>
<gene>
    <name evidence="6" type="ORF">SAMN05421594_3046</name>
</gene>
<dbReference type="EMBL" id="FOVD01000004">
    <property type="protein sequence ID" value="SFN50630.1"/>
    <property type="molecule type" value="Genomic_DNA"/>
</dbReference>
<evidence type="ECO:0000256" key="2">
    <source>
        <dbReference type="ARBA" id="ARBA00023136"/>
    </source>
</evidence>
<proteinExistence type="predicted"/>
<dbReference type="PANTHER" id="PTHR40980">
    <property type="entry name" value="PLUG DOMAIN-CONTAINING PROTEIN"/>
    <property type="match status" value="1"/>
</dbReference>
<dbReference type="Gene3D" id="2.40.170.20">
    <property type="entry name" value="TonB-dependent receptor, beta-barrel domain"/>
    <property type="match status" value="1"/>
</dbReference>
<dbReference type="InterPro" id="IPR008969">
    <property type="entry name" value="CarboxyPept-like_regulatory"/>
</dbReference>
<keyword evidence="3" id="KW-0998">Cell outer membrane</keyword>
<dbReference type="PANTHER" id="PTHR40980:SF4">
    <property type="entry name" value="TONB-DEPENDENT RECEPTOR-LIKE BETA-BARREL DOMAIN-CONTAINING PROTEIN"/>
    <property type="match status" value="1"/>
</dbReference>
<dbReference type="Pfam" id="PF14905">
    <property type="entry name" value="OMP_b-brl_3"/>
    <property type="match status" value="1"/>
</dbReference>
<dbReference type="Proteomes" id="UP000198769">
    <property type="component" value="Unassembled WGS sequence"/>
</dbReference>
<dbReference type="Gene3D" id="2.170.130.10">
    <property type="entry name" value="TonB-dependent receptor, plug domain"/>
    <property type="match status" value="1"/>
</dbReference>
<keyword evidence="2" id="KW-0472">Membrane</keyword>
<feature type="domain" description="TonB-dependent receptor plug" evidence="4">
    <location>
        <begin position="137"/>
        <end position="207"/>
    </location>
</feature>
<evidence type="ECO:0000313" key="7">
    <source>
        <dbReference type="Proteomes" id="UP000198769"/>
    </source>
</evidence>
<evidence type="ECO:0000256" key="3">
    <source>
        <dbReference type="ARBA" id="ARBA00023237"/>
    </source>
</evidence>
<protein>
    <submittedName>
        <fullName evidence="6">Outer membrane receptor proteins, mostly Fe transport</fullName>
    </submittedName>
</protein>
<dbReference type="InterPro" id="IPR012910">
    <property type="entry name" value="Plug_dom"/>
</dbReference>